<evidence type="ECO:0000256" key="1">
    <source>
        <dbReference type="SAM" id="Phobius"/>
    </source>
</evidence>
<sequence>MFGTFRVSVQIRKSLARIVLGYSVGMLFESVDEVKGSQGMRSSIDEGVYGSQHLTLVKSLSLTARYLRWACITPSTLFLLVSLTARFLRYH</sequence>
<reference evidence="2" key="1">
    <citation type="journal article" date="2023" name="G3 (Bethesda)">
        <title>A reference genome for the long-term kleptoplast-retaining sea slug Elysia crispata morphotype clarki.</title>
        <authorList>
            <person name="Eastman K.E."/>
            <person name="Pendleton A.L."/>
            <person name="Shaikh M.A."/>
            <person name="Suttiyut T."/>
            <person name="Ogas R."/>
            <person name="Tomko P."/>
            <person name="Gavelis G."/>
            <person name="Widhalm J.R."/>
            <person name="Wisecaver J.H."/>
        </authorList>
    </citation>
    <scope>NUCLEOTIDE SEQUENCE</scope>
    <source>
        <strain evidence="2">ECLA1</strain>
    </source>
</reference>
<feature type="transmembrane region" description="Helical" evidence="1">
    <location>
        <begin position="66"/>
        <end position="88"/>
    </location>
</feature>
<comment type="caution">
    <text evidence="2">The sequence shown here is derived from an EMBL/GenBank/DDBJ whole genome shotgun (WGS) entry which is preliminary data.</text>
</comment>
<protein>
    <submittedName>
        <fullName evidence="2">Uncharacterized protein</fullName>
    </submittedName>
</protein>
<organism evidence="2 3">
    <name type="scientific">Elysia crispata</name>
    <name type="common">lettuce slug</name>
    <dbReference type="NCBI Taxonomy" id="231223"/>
    <lineage>
        <taxon>Eukaryota</taxon>
        <taxon>Metazoa</taxon>
        <taxon>Spiralia</taxon>
        <taxon>Lophotrochozoa</taxon>
        <taxon>Mollusca</taxon>
        <taxon>Gastropoda</taxon>
        <taxon>Heterobranchia</taxon>
        <taxon>Euthyneura</taxon>
        <taxon>Panpulmonata</taxon>
        <taxon>Sacoglossa</taxon>
        <taxon>Placobranchoidea</taxon>
        <taxon>Plakobranchidae</taxon>
        <taxon>Elysia</taxon>
    </lineage>
</organism>
<dbReference type="Proteomes" id="UP001283361">
    <property type="component" value="Unassembled WGS sequence"/>
</dbReference>
<accession>A0AAE1A2M1</accession>
<keyword evidence="1" id="KW-0472">Membrane</keyword>
<keyword evidence="1" id="KW-1133">Transmembrane helix</keyword>
<keyword evidence="1" id="KW-0812">Transmembrane</keyword>
<evidence type="ECO:0000313" key="2">
    <source>
        <dbReference type="EMBL" id="KAK3779366.1"/>
    </source>
</evidence>
<keyword evidence="3" id="KW-1185">Reference proteome</keyword>
<evidence type="ECO:0000313" key="3">
    <source>
        <dbReference type="Proteomes" id="UP001283361"/>
    </source>
</evidence>
<proteinExistence type="predicted"/>
<name>A0AAE1A2M1_9GAST</name>
<dbReference type="EMBL" id="JAWDGP010002843">
    <property type="protein sequence ID" value="KAK3779366.1"/>
    <property type="molecule type" value="Genomic_DNA"/>
</dbReference>
<gene>
    <name evidence="2" type="ORF">RRG08_052588</name>
</gene>
<dbReference type="AlphaFoldDB" id="A0AAE1A2M1"/>